<dbReference type="RefSeq" id="WP_308453998.1">
    <property type="nucleotide sequence ID" value="NZ_JAJEQR010000030.1"/>
</dbReference>
<dbReference type="AlphaFoldDB" id="A0AAE3EAX4"/>
<comment type="caution">
    <text evidence="1">The sequence shown here is derived from an EMBL/GenBank/DDBJ whole genome shotgun (WGS) entry which is preliminary data.</text>
</comment>
<name>A0AAE3EAX4_9FIRM</name>
<organism evidence="1 2">
    <name type="scientific">Hominifimenecus microfluidus</name>
    <dbReference type="NCBI Taxonomy" id="2885348"/>
    <lineage>
        <taxon>Bacteria</taxon>
        <taxon>Bacillati</taxon>
        <taxon>Bacillota</taxon>
        <taxon>Clostridia</taxon>
        <taxon>Lachnospirales</taxon>
        <taxon>Lachnospiraceae</taxon>
        <taxon>Hominifimenecus</taxon>
    </lineage>
</organism>
<keyword evidence="2" id="KW-1185">Reference proteome</keyword>
<protein>
    <submittedName>
        <fullName evidence="1">Uncharacterized protein</fullName>
    </submittedName>
</protein>
<dbReference type="Proteomes" id="UP001198182">
    <property type="component" value="Unassembled WGS sequence"/>
</dbReference>
<accession>A0AAE3EAX4</accession>
<reference evidence="1" key="1">
    <citation type="submission" date="2021-10" db="EMBL/GenBank/DDBJ databases">
        <title>Anaerobic single-cell dispensing facilitates the cultivation of human gut bacteria.</title>
        <authorList>
            <person name="Afrizal A."/>
        </authorList>
    </citation>
    <scope>NUCLEOTIDE SEQUENCE</scope>
    <source>
        <strain evidence="1">CLA-AA-H215</strain>
    </source>
</reference>
<sequence length="66" mass="7755">MEKKFKEAYLAGLIEFEELDALVSRWNFSDDNTPLREYLGINGDEEDVWIEEGDEALQEMLDRQKA</sequence>
<evidence type="ECO:0000313" key="2">
    <source>
        <dbReference type="Proteomes" id="UP001198182"/>
    </source>
</evidence>
<dbReference type="EMBL" id="JAJEQR010000030">
    <property type="protein sequence ID" value="MCC2231479.1"/>
    <property type="molecule type" value="Genomic_DNA"/>
</dbReference>
<evidence type="ECO:0000313" key="1">
    <source>
        <dbReference type="EMBL" id="MCC2231479.1"/>
    </source>
</evidence>
<gene>
    <name evidence="1" type="ORF">LKD81_10790</name>
</gene>
<proteinExistence type="predicted"/>